<dbReference type="GO" id="GO:0016301">
    <property type="term" value="F:kinase activity"/>
    <property type="evidence" value="ECO:0007669"/>
    <property type="project" value="UniProtKB-UniRule"/>
</dbReference>
<evidence type="ECO:0000313" key="8">
    <source>
        <dbReference type="EMBL" id="RFA96271.1"/>
    </source>
</evidence>
<proteinExistence type="inferred from homology"/>
<dbReference type="GO" id="GO:0015937">
    <property type="term" value="P:coenzyme A biosynthetic process"/>
    <property type="evidence" value="ECO:0007669"/>
    <property type="project" value="UniProtKB-UniRule"/>
</dbReference>
<keyword evidence="1 6" id="KW-0808">Transferase</keyword>
<comment type="pathway">
    <text evidence="6">Cofactor biosynthesis; coenzyme A biosynthesis.</text>
</comment>
<evidence type="ECO:0000256" key="5">
    <source>
        <dbReference type="ARBA" id="ARBA00023134"/>
    </source>
</evidence>
<keyword evidence="2 6" id="KW-0547">Nucleotide-binding</keyword>
<dbReference type="HAMAP" id="MF_00590">
    <property type="entry name" value="Dephospho_CoA_kinase_GTP_dep"/>
    <property type="match status" value="1"/>
</dbReference>
<dbReference type="PANTHER" id="PTHR40732:SF1">
    <property type="entry name" value="GTP-DEPENDENT DEPHOSPHO-COA KINASE"/>
    <property type="match status" value="1"/>
</dbReference>
<dbReference type="AlphaFoldDB" id="A0A371QZL2"/>
<name>A0A371QZL2_9CREN</name>
<comment type="catalytic activity">
    <reaction evidence="6">
        <text>3'-dephospho-CoA + GTP = GDP + CoA + H(+)</text>
        <dbReference type="Rhea" id="RHEA:61156"/>
        <dbReference type="ChEBI" id="CHEBI:15378"/>
        <dbReference type="ChEBI" id="CHEBI:37565"/>
        <dbReference type="ChEBI" id="CHEBI:57287"/>
        <dbReference type="ChEBI" id="CHEBI:57328"/>
        <dbReference type="ChEBI" id="CHEBI:58189"/>
        <dbReference type="EC" id="2.7.1.237"/>
    </reaction>
</comment>
<feature type="binding site" evidence="6">
    <location>
        <position position="120"/>
    </location>
    <ligand>
        <name>GTP</name>
        <dbReference type="ChEBI" id="CHEBI:37565"/>
    </ligand>
</feature>
<dbReference type="Proteomes" id="UP000257123">
    <property type="component" value="Unassembled WGS sequence"/>
</dbReference>
<feature type="binding site" evidence="6">
    <location>
        <position position="51"/>
    </location>
    <ligand>
        <name>GTP</name>
        <dbReference type="ChEBI" id="CHEBI:37565"/>
    </ligand>
</feature>
<comment type="caution">
    <text evidence="6">Lacks conserved residue(s) required for the propagation of feature annotation.</text>
</comment>
<dbReference type="Pfam" id="PF04019">
    <property type="entry name" value="DUF359"/>
    <property type="match status" value="1"/>
</dbReference>
<dbReference type="Proteomes" id="UP000651120">
    <property type="component" value="Unassembled WGS sequence"/>
</dbReference>
<comment type="similarity">
    <text evidence="6">Belongs to the GTP-dependent DPCK family.</text>
</comment>
<reference evidence="7" key="2">
    <citation type="journal article" date="2020" name="bioRxiv">
        <title>A rank-normalized archaeal taxonomy based on genome phylogeny resolves widespread incomplete and uneven classifications.</title>
        <authorList>
            <person name="Rinke C."/>
            <person name="Chuvochina M."/>
            <person name="Mussig A.J."/>
            <person name="Chaumeil P.-A."/>
            <person name="Waite D.W."/>
            <person name="Whitman W.B."/>
            <person name="Parks D.H."/>
            <person name="Hugenholtz P."/>
        </authorList>
    </citation>
    <scope>NUCLEOTIDE SEQUENCE</scope>
    <source>
        <strain evidence="7">UBA8839</strain>
    </source>
</reference>
<dbReference type="EMBL" id="DUJP01000030">
    <property type="protein sequence ID" value="HII47579.1"/>
    <property type="molecule type" value="Genomic_DNA"/>
</dbReference>
<dbReference type="UniPathway" id="UPA00241"/>
<evidence type="ECO:0000256" key="1">
    <source>
        <dbReference type="ARBA" id="ARBA00022679"/>
    </source>
</evidence>
<comment type="function">
    <text evidence="6">Catalyzes the GTP-dependent phosphorylation of the 3'-hydroxyl group of dephosphocoenzyme A to form coenzyme A (CoA).</text>
</comment>
<protein>
    <recommendedName>
        <fullName evidence="6">GTP-dependent dephospho-CoA kinase</fullName>
        <ecNumber evidence="6">2.7.1.237</ecNumber>
    </recommendedName>
    <alternativeName>
        <fullName evidence="6">Dephospho-coenzyme A kinase</fullName>
        <shortName evidence="6">DPCK</shortName>
    </alternativeName>
</protein>
<reference evidence="8 9" key="1">
    <citation type="submission" date="2017-07" db="EMBL/GenBank/DDBJ databases">
        <title>Draft genome sequence of aerobic hyperthermophilic archaea, Pyrobaculum aerophilum YKB31 and YKB32.</title>
        <authorList>
            <person name="Mochizuki T."/>
            <person name="Berliner A.J."/>
            <person name="Yoshida-Takashima Y."/>
            <person name="Takaki Y."/>
            <person name="Nunoura T."/>
            <person name="Takai K."/>
        </authorList>
    </citation>
    <scope>NUCLEOTIDE SEQUENCE [LARGE SCALE GENOMIC DNA]</scope>
    <source>
        <strain evidence="8 9">YKB31</strain>
    </source>
</reference>
<feature type="binding site" evidence="6">
    <location>
        <position position="49"/>
    </location>
    <ligand>
        <name>GTP</name>
        <dbReference type="ChEBI" id="CHEBI:37565"/>
    </ligand>
</feature>
<dbReference type="RefSeq" id="WP_116421000.1">
    <property type="nucleotide sequence ID" value="NZ_DAIOPL010000003.1"/>
</dbReference>
<evidence type="ECO:0000313" key="7">
    <source>
        <dbReference type="EMBL" id="HII47579.1"/>
    </source>
</evidence>
<evidence type="ECO:0000313" key="9">
    <source>
        <dbReference type="Proteomes" id="UP000257123"/>
    </source>
</evidence>
<sequence length="168" mass="19085">MSCFKLTRRRDLFAFPYPVAIWRDPPRSVEVVKDIAESYGAERIYTVGDVVTQNFFKHGLIPTSAAVDEKTRRGVRIEQLAVFKRVIKVNNPPGYITEEAWSAVEEAVRGGVIIKVEGEEDMLSLAFIKLAPPKSIVAYGHYLGALIALPVDWYKEYVLKLFDYLEKC</sequence>
<feature type="binding site" evidence="6">
    <location>
        <position position="50"/>
    </location>
    <ligand>
        <name>GTP</name>
        <dbReference type="ChEBI" id="CHEBI:37565"/>
    </ligand>
</feature>
<evidence type="ECO:0000256" key="2">
    <source>
        <dbReference type="ARBA" id="ARBA00022741"/>
    </source>
</evidence>
<evidence type="ECO:0000256" key="6">
    <source>
        <dbReference type="HAMAP-Rule" id="MF_00590"/>
    </source>
</evidence>
<dbReference type="EC" id="2.7.1.237" evidence="6"/>
<feature type="binding site" evidence="6">
    <location>
        <position position="70"/>
    </location>
    <ligand>
        <name>GTP</name>
        <dbReference type="ChEBI" id="CHEBI:37565"/>
    </ligand>
</feature>
<keyword evidence="3 6" id="KW-0418">Kinase</keyword>
<gene>
    <name evidence="8" type="ORF">CGL51_05590</name>
    <name evidence="7" type="ORF">HA333_09115</name>
</gene>
<keyword evidence="5 6" id="KW-0342">GTP-binding</keyword>
<evidence type="ECO:0000256" key="4">
    <source>
        <dbReference type="ARBA" id="ARBA00022993"/>
    </source>
</evidence>
<dbReference type="GeneID" id="1463997"/>
<comment type="caution">
    <text evidence="8">The sequence shown here is derived from an EMBL/GenBank/DDBJ whole genome shotgun (WGS) entry which is preliminary data.</text>
</comment>
<dbReference type="InterPro" id="IPR007164">
    <property type="entry name" value="GTP-dep_dephospho-CoA_kin"/>
</dbReference>
<feature type="binding site" evidence="6">
    <location>
        <position position="68"/>
    </location>
    <ligand>
        <name>GTP</name>
        <dbReference type="ChEBI" id="CHEBI:37565"/>
    </ligand>
</feature>
<evidence type="ECO:0000256" key="3">
    <source>
        <dbReference type="ARBA" id="ARBA00022777"/>
    </source>
</evidence>
<keyword evidence="4 6" id="KW-0173">Coenzyme A biosynthesis</keyword>
<organism evidence="8 9">
    <name type="scientific">Pyrobaculum aerophilum</name>
    <dbReference type="NCBI Taxonomy" id="13773"/>
    <lineage>
        <taxon>Archaea</taxon>
        <taxon>Thermoproteota</taxon>
        <taxon>Thermoprotei</taxon>
        <taxon>Thermoproteales</taxon>
        <taxon>Thermoproteaceae</taxon>
        <taxon>Pyrobaculum</taxon>
    </lineage>
</organism>
<dbReference type="PANTHER" id="PTHR40732">
    <property type="entry name" value="UPF0218 PROTEIN TK1697"/>
    <property type="match status" value="1"/>
</dbReference>
<accession>A0A371QZL2</accession>
<dbReference type="EMBL" id="NMUE01000013">
    <property type="protein sequence ID" value="RFA96271.1"/>
    <property type="molecule type" value="Genomic_DNA"/>
</dbReference>
<dbReference type="GO" id="GO:0005525">
    <property type="term" value="F:GTP binding"/>
    <property type="evidence" value="ECO:0007669"/>
    <property type="project" value="UniProtKB-UniRule"/>
</dbReference>